<dbReference type="InterPro" id="IPR010982">
    <property type="entry name" value="Lambda_DNA-bd_dom_sf"/>
</dbReference>
<proteinExistence type="predicted"/>
<evidence type="ECO:0000313" key="2">
    <source>
        <dbReference type="EMBL" id="SEO39349.1"/>
    </source>
</evidence>
<accession>A0A1H8PBI1</accession>
<organism evidence="2 3">
    <name type="scientific">Vreelandella aquamarina</name>
    <dbReference type="NCBI Taxonomy" id="77097"/>
    <lineage>
        <taxon>Bacteria</taxon>
        <taxon>Pseudomonadati</taxon>
        <taxon>Pseudomonadota</taxon>
        <taxon>Gammaproteobacteria</taxon>
        <taxon>Oceanospirillales</taxon>
        <taxon>Halomonadaceae</taxon>
        <taxon>Vreelandella</taxon>
    </lineage>
</organism>
<dbReference type="SMART" id="SM00530">
    <property type="entry name" value="HTH_XRE"/>
    <property type="match status" value="1"/>
</dbReference>
<dbReference type="GO" id="GO:0003677">
    <property type="term" value="F:DNA binding"/>
    <property type="evidence" value="ECO:0007669"/>
    <property type="project" value="InterPro"/>
</dbReference>
<dbReference type="STRING" id="77097.SAMN04490369_10829"/>
<dbReference type="InterPro" id="IPR001387">
    <property type="entry name" value="Cro/C1-type_HTH"/>
</dbReference>
<dbReference type="EMBL" id="FODB01000082">
    <property type="protein sequence ID" value="SEO39349.1"/>
    <property type="molecule type" value="Genomic_DNA"/>
</dbReference>
<dbReference type="Proteomes" id="UP000199493">
    <property type="component" value="Unassembled WGS sequence"/>
</dbReference>
<gene>
    <name evidence="2" type="ORF">SAMN04490369_10829</name>
</gene>
<sequence length="97" mass="10797">MEEKNRFALAMRMGRAALGMSQQEFAEALGVAKSTVARNETLEMAMRADTLTAMMRLFRERGIDVDLLGATDTLTITVTAKGLEALENRRMEKGKEK</sequence>
<dbReference type="SUPFAM" id="SSF47413">
    <property type="entry name" value="lambda repressor-like DNA-binding domains"/>
    <property type="match status" value="1"/>
</dbReference>
<evidence type="ECO:0000313" key="3">
    <source>
        <dbReference type="Proteomes" id="UP000199493"/>
    </source>
</evidence>
<protein>
    <submittedName>
        <fullName evidence="2">Helix-turn-helix domain-containing protein</fullName>
    </submittedName>
</protein>
<dbReference type="PROSITE" id="PS50943">
    <property type="entry name" value="HTH_CROC1"/>
    <property type="match status" value="1"/>
</dbReference>
<dbReference type="Pfam" id="PF01381">
    <property type="entry name" value="HTH_3"/>
    <property type="match status" value="1"/>
</dbReference>
<dbReference type="CDD" id="cd00093">
    <property type="entry name" value="HTH_XRE"/>
    <property type="match status" value="1"/>
</dbReference>
<dbReference type="AlphaFoldDB" id="A0A1H8PBI1"/>
<dbReference type="Gene3D" id="1.10.260.40">
    <property type="entry name" value="lambda repressor-like DNA-binding domains"/>
    <property type="match status" value="1"/>
</dbReference>
<evidence type="ECO:0000259" key="1">
    <source>
        <dbReference type="PROSITE" id="PS50943"/>
    </source>
</evidence>
<dbReference type="RefSeq" id="WP_054645357.1">
    <property type="nucleotide sequence ID" value="NZ_FODB01000082.1"/>
</dbReference>
<reference evidence="2 3" key="1">
    <citation type="submission" date="2016-10" db="EMBL/GenBank/DDBJ databases">
        <authorList>
            <person name="de Groot N.N."/>
        </authorList>
    </citation>
    <scope>NUCLEOTIDE SEQUENCE [LARGE SCALE GENOMIC DNA]</scope>
    <source>
        <strain evidence="2 3">558</strain>
    </source>
</reference>
<feature type="domain" description="HTH cro/C1-type" evidence="1">
    <location>
        <begin position="11"/>
        <end position="68"/>
    </location>
</feature>
<name>A0A1H8PBI1_9GAMM</name>